<sequence>MVKARQRIWIGLMMLLLILIVLGGCSKATKSNSESPQSESKSNSETDTKVIKTVDGDVEIPANPQRIVTQGYLANFLVFDVKPVGAPYWEMESPYTMELSEGITDIGQIDGGSVEKILSLKPDLIVTVGGDEKLNEQYRKIAPTLVIPYGTYHEVHDEMRAFGEILGKEKEAEKWLKEFDKKVAKAKDSIKGLIREGTTFSLMGPFGKDFYVYGDGVNRGGQAIYQQLGLTPPKLVRKDLIEPKINALSISQEKIADYAGDYIFLDISGEAEFDENDPVWSTIDAVKNNKVFYLNPERFWPYDPIAVESQVEEIAKMLKNHLEQEK</sequence>
<dbReference type="InterPro" id="IPR002491">
    <property type="entry name" value="ABC_transptr_periplasmic_BD"/>
</dbReference>
<dbReference type="InterPro" id="IPR051313">
    <property type="entry name" value="Bact_iron-sidero_bind"/>
</dbReference>
<evidence type="ECO:0000259" key="5">
    <source>
        <dbReference type="PROSITE" id="PS50983"/>
    </source>
</evidence>
<dbReference type="EMBL" id="PDFK01000013">
    <property type="protein sequence ID" value="PKU49743.1"/>
    <property type="molecule type" value="Genomic_DNA"/>
</dbReference>
<name>A0A2I0UUL5_9BACI</name>
<comment type="caution">
    <text evidence="6">The sequence shown here is derived from an EMBL/GenBank/DDBJ whole genome shotgun (WGS) entry which is preliminary data.</text>
</comment>
<dbReference type="PROSITE" id="PS51257">
    <property type="entry name" value="PROKAR_LIPOPROTEIN"/>
    <property type="match status" value="1"/>
</dbReference>
<accession>A0A2I0UUL5</accession>
<dbReference type="GO" id="GO:0005886">
    <property type="term" value="C:plasma membrane"/>
    <property type="evidence" value="ECO:0007669"/>
    <property type="project" value="UniProtKB-SubCell"/>
</dbReference>
<gene>
    <name evidence="6" type="ORF">CRI88_21685</name>
</gene>
<protein>
    <submittedName>
        <fullName evidence="6">Fe3+-citrate ABC transporter substrate-binding protein</fullName>
    </submittedName>
</protein>
<dbReference type="RefSeq" id="WP_101967030.1">
    <property type="nucleotide sequence ID" value="NZ_PDFK01000013.1"/>
</dbReference>
<dbReference type="Pfam" id="PF01497">
    <property type="entry name" value="Peripla_BP_2"/>
    <property type="match status" value="1"/>
</dbReference>
<evidence type="ECO:0000313" key="6">
    <source>
        <dbReference type="EMBL" id="PKU49743.1"/>
    </source>
</evidence>
<dbReference type="AlphaFoldDB" id="A0A2I0UUL5"/>
<dbReference type="Proteomes" id="UP000234956">
    <property type="component" value="Unassembled WGS sequence"/>
</dbReference>
<evidence type="ECO:0000256" key="4">
    <source>
        <dbReference type="ARBA" id="ARBA00022729"/>
    </source>
</evidence>
<dbReference type="GO" id="GO:1901678">
    <property type="term" value="P:iron coordination entity transport"/>
    <property type="evidence" value="ECO:0007669"/>
    <property type="project" value="UniProtKB-ARBA"/>
</dbReference>
<evidence type="ECO:0000313" key="7">
    <source>
        <dbReference type="Proteomes" id="UP000234956"/>
    </source>
</evidence>
<comment type="similarity">
    <text evidence="2">Belongs to the bacterial solute-binding protein 8 family.</text>
</comment>
<dbReference type="PANTHER" id="PTHR30532">
    <property type="entry name" value="IRON III DICITRATE-BINDING PERIPLASMIC PROTEIN"/>
    <property type="match status" value="1"/>
</dbReference>
<feature type="domain" description="Fe/B12 periplasmic-binding" evidence="5">
    <location>
        <begin position="66"/>
        <end position="322"/>
    </location>
</feature>
<dbReference type="PANTHER" id="PTHR30532:SF26">
    <property type="entry name" value="IRON(3+)-HYDROXAMATE-BINDING PROTEIN FHUD"/>
    <property type="match status" value="1"/>
</dbReference>
<evidence type="ECO:0000256" key="2">
    <source>
        <dbReference type="ARBA" id="ARBA00008814"/>
    </source>
</evidence>
<comment type="subcellular location">
    <subcellularLocation>
        <location evidence="1">Cell membrane</location>
        <topology evidence="1">Lipid-anchor</topology>
    </subcellularLocation>
</comment>
<evidence type="ECO:0000256" key="3">
    <source>
        <dbReference type="ARBA" id="ARBA00022448"/>
    </source>
</evidence>
<reference evidence="6 7" key="1">
    <citation type="submission" date="2017-10" db="EMBL/GenBank/DDBJ databases">
        <title>Draft genome of Lysinibacillus fusiformis strain Juneja, a laboratory-derived pathogen of Drosophila melanogaster.</title>
        <authorList>
            <person name="Smith B.R."/>
            <person name="Unckless R.L."/>
        </authorList>
    </citation>
    <scope>NUCLEOTIDE SEQUENCE [LARGE SCALE GENOMIC DNA]</scope>
    <source>
        <strain evidence="6 7">Juneja</strain>
    </source>
</reference>
<proteinExistence type="inferred from homology"/>
<keyword evidence="3" id="KW-0813">Transport</keyword>
<keyword evidence="4" id="KW-0732">Signal</keyword>
<evidence type="ECO:0000256" key="1">
    <source>
        <dbReference type="ARBA" id="ARBA00004193"/>
    </source>
</evidence>
<dbReference type="PROSITE" id="PS50983">
    <property type="entry name" value="FE_B12_PBP"/>
    <property type="match status" value="1"/>
</dbReference>
<dbReference type="Gene3D" id="3.40.50.1980">
    <property type="entry name" value="Nitrogenase molybdenum iron protein domain"/>
    <property type="match status" value="2"/>
</dbReference>
<dbReference type="GO" id="GO:0030288">
    <property type="term" value="C:outer membrane-bounded periplasmic space"/>
    <property type="evidence" value="ECO:0007669"/>
    <property type="project" value="TreeGrafter"/>
</dbReference>
<organism evidence="6 7">
    <name type="scientific">Lysinibacillus fusiformis</name>
    <dbReference type="NCBI Taxonomy" id="28031"/>
    <lineage>
        <taxon>Bacteria</taxon>
        <taxon>Bacillati</taxon>
        <taxon>Bacillota</taxon>
        <taxon>Bacilli</taxon>
        <taxon>Bacillales</taxon>
        <taxon>Bacillaceae</taxon>
        <taxon>Lysinibacillus</taxon>
    </lineage>
</organism>
<dbReference type="SUPFAM" id="SSF53807">
    <property type="entry name" value="Helical backbone' metal receptor"/>
    <property type="match status" value="1"/>
</dbReference>